<dbReference type="PANTHER" id="PTHR33337:SF40">
    <property type="entry name" value="CENP-V_GFA DOMAIN-CONTAINING PROTEIN-RELATED"/>
    <property type="match status" value="1"/>
</dbReference>
<dbReference type="EMBL" id="JBDIZK010000018">
    <property type="protein sequence ID" value="MEN3749859.1"/>
    <property type="molecule type" value="Genomic_DNA"/>
</dbReference>
<organism evidence="6 7">
    <name type="scientific">Sphingomonas rustica</name>
    <dbReference type="NCBI Taxonomy" id="3103142"/>
    <lineage>
        <taxon>Bacteria</taxon>
        <taxon>Pseudomonadati</taxon>
        <taxon>Pseudomonadota</taxon>
        <taxon>Alphaproteobacteria</taxon>
        <taxon>Sphingomonadales</taxon>
        <taxon>Sphingomonadaceae</taxon>
        <taxon>Sphingomonas</taxon>
    </lineage>
</organism>
<protein>
    <submittedName>
        <fullName evidence="6">GFA family protein</fullName>
    </submittedName>
</protein>
<evidence type="ECO:0000256" key="1">
    <source>
        <dbReference type="ARBA" id="ARBA00005495"/>
    </source>
</evidence>
<reference evidence="6 7" key="1">
    <citation type="submission" date="2024-05" db="EMBL/GenBank/DDBJ databases">
        <title>Sphingomonas sp. HF-S3 16S ribosomal RNA gene Genome sequencing and assembly.</title>
        <authorList>
            <person name="Lee H."/>
        </authorList>
    </citation>
    <scope>NUCLEOTIDE SEQUENCE [LARGE SCALE GENOMIC DNA]</scope>
    <source>
        <strain evidence="6 7">HF-S3</strain>
    </source>
</reference>
<dbReference type="SUPFAM" id="SSF51316">
    <property type="entry name" value="Mss4-like"/>
    <property type="match status" value="1"/>
</dbReference>
<feature type="domain" description="CENP-V/GFA" evidence="5">
    <location>
        <begin position="8"/>
        <end position="136"/>
    </location>
</feature>
<keyword evidence="7" id="KW-1185">Reference proteome</keyword>
<evidence type="ECO:0000313" key="7">
    <source>
        <dbReference type="Proteomes" id="UP001427805"/>
    </source>
</evidence>
<dbReference type="RefSeq" id="WP_346248910.1">
    <property type="nucleotide sequence ID" value="NZ_JBDIZK010000018.1"/>
</dbReference>
<keyword evidence="3" id="KW-0862">Zinc</keyword>
<accession>A0ABV0BE82</accession>
<dbReference type="Proteomes" id="UP001427805">
    <property type="component" value="Unassembled WGS sequence"/>
</dbReference>
<evidence type="ECO:0000256" key="4">
    <source>
        <dbReference type="ARBA" id="ARBA00023239"/>
    </source>
</evidence>
<comment type="caution">
    <text evidence="6">The sequence shown here is derived from an EMBL/GenBank/DDBJ whole genome shotgun (WGS) entry which is preliminary data.</text>
</comment>
<proteinExistence type="inferred from homology"/>
<dbReference type="PANTHER" id="PTHR33337">
    <property type="entry name" value="GFA DOMAIN-CONTAINING PROTEIN"/>
    <property type="match status" value="1"/>
</dbReference>
<dbReference type="Gene3D" id="3.90.1590.10">
    <property type="entry name" value="glutathione-dependent formaldehyde- activating enzyme (gfa)"/>
    <property type="match status" value="1"/>
</dbReference>
<keyword evidence="4" id="KW-0456">Lyase</keyword>
<evidence type="ECO:0000256" key="2">
    <source>
        <dbReference type="ARBA" id="ARBA00022723"/>
    </source>
</evidence>
<comment type="similarity">
    <text evidence="1">Belongs to the Gfa family.</text>
</comment>
<sequence>MTDSATQRIATCRCGQFSATCIGEPVRISVCHCLNCQRRSGSSFAAQARWPDAQVVLSGDSRAWTTTLDSGTPATFRFCPECGSTVVYASEGMPGLTAVAIGAFADPDFPAPHYSVYESRRHRWVTIAAEGTEHYD</sequence>
<gene>
    <name evidence="6" type="ORF">TPR58_21990</name>
</gene>
<name>A0ABV0BE82_9SPHN</name>
<evidence type="ECO:0000313" key="6">
    <source>
        <dbReference type="EMBL" id="MEN3749859.1"/>
    </source>
</evidence>
<dbReference type="InterPro" id="IPR011057">
    <property type="entry name" value="Mss4-like_sf"/>
</dbReference>
<evidence type="ECO:0000256" key="3">
    <source>
        <dbReference type="ARBA" id="ARBA00022833"/>
    </source>
</evidence>
<dbReference type="PROSITE" id="PS51891">
    <property type="entry name" value="CENP_V_GFA"/>
    <property type="match status" value="1"/>
</dbReference>
<dbReference type="Pfam" id="PF04828">
    <property type="entry name" value="GFA"/>
    <property type="match status" value="1"/>
</dbReference>
<dbReference type="InterPro" id="IPR006913">
    <property type="entry name" value="CENP-V/GFA"/>
</dbReference>
<keyword evidence="2" id="KW-0479">Metal-binding</keyword>
<evidence type="ECO:0000259" key="5">
    <source>
        <dbReference type="PROSITE" id="PS51891"/>
    </source>
</evidence>